<dbReference type="Proteomes" id="UP001221898">
    <property type="component" value="Unassembled WGS sequence"/>
</dbReference>
<keyword evidence="2" id="KW-1185">Reference proteome</keyword>
<reference evidence="1" key="1">
    <citation type="journal article" date="2023" name="Science">
        <title>Genome structures resolve the early diversification of teleost fishes.</title>
        <authorList>
            <person name="Parey E."/>
            <person name="Louis A."/>
            <person name="Montfort J."/>
            <person name="Bouchez O."/>
            <person name="Roques C."/>
            <person name="Iampietro C."/>
            <person name="Lluch J."/>
            <person name="Castinel A."/>
            <person name="Donnadieu C."/>
            <person name="Desvignes T."/>
            <person name="Floi Bucao C."/>
            <person name="Jouanno E."/>
            <person name="Wen M."/>
            <person name="Mejri S."/>
            <person name="Dirks R."/>
            <person name="Jansen H."/>
            <person name="Henkel C."/>
            <person name="Chen W.J."/>
            <person name="Zahm M."/>
            <person name="Cabau C."/>
            <person name="Klopp C."/>
            <person name="Thompson A.W."/>
            <person name="Robinson-Rechavi M."/>
            <person name="Braasch I."/>
            <person name="Lecointre G."/>
            <person name="Bobe J."/>
            <person name="Postlethwait J.H."/>
            <person name="Berthelot C."/>
            <person name="Roest Crollius H."/>
            <person name="Guiguen Y."/>
        </authorList>
    </citation>
    <scope>NUCLEOTIDE SEQUENCE</scope>
    <source>
        <strain evidence="1">NC1722</strain>
    </source>
</reference>
<dbReference type="EMBL" id="JAINUG010000052">
    <property type="protein sequence ID" value="KAJ8404624.1"/>
    <property type="molecule type" value="Genomic_DNA"/>
</dbReference>
<comment type="caution">
    <text evidence="1">The sequence shown here is derived from an EMBL/GenBank/DDBJ whole genome shotgun (WGS) entry which is preliminary data.</text>
</comment>
<accession>A0AAD7WQI2</accession>
<organism evidence="1 2">
    <name type="scientific">Aldrovandia affinis</name>
    <dbReference type="NCBI Taxonomy" id="143900"/>
    <lineage>
        <taxon>Eukaryota</taxon>
        <taxon>Metazoa</taxon>
        <taxon>Chordata</taxon>
        <taxon>Craniata</taxon>
        <taxon>Vertebrata</taxon>
        <taxon>Euteleostomi</taxon>
        <taxon>Actinopterygii</taxon>
        <taxon>Neopterygii</taxon>
        <taxon>Teleostei</taxon>
        <taxon>Notacanthiformes</taxon>
        <taxon>Halosauridae</taxon>
        <taxon>Aldrovandia</taxon>
    </lineage>
</organism>
<dbReference type="AlphaFoldDB" id="A0AAD7WQI2"/>
<protein>
    <submittedName>
        <fullName evidence="1">Uncharacterized protein</fullName>
    </submittedName>
</protein>
<evidence type="ECO:0000313" key="1">
    <source>
        <dbReference type="EMBL" id="KAJ8404624.1"/>
    </source>
</evidence>
<proteinExistence type="predicted"/>
<evidence type="ECO:0000313" key="2">
    <source>
        <dbReference type="Proteomes" id="UP001221898"/>
    </source>
</evidence>
<name>A0AAD7WQI2_9TELE</name>
<gene>
    <name evidence="1" type="ORF">AAFF_G00334870</name>
</gene>
<sequence length="128" mass="14252">MCCQPHRCARVIPRSLRDDAGPLSLVQRGEIQYGYPQQVPWSPSCTWLSVGAMMGSHWHRHKNSQDALLKHHCQPPVCENLSWCGSEQKKGSVQTILNPEARLISFAAFLFLDGGEPEPWHVLAGPGP</sequence>